<reference evidence="1 2" key="1">
    <citation type="submission" date="2020-07" db="EMBL/GenBank/DDBJ databases">
        <title>Taxonomic proposal: Crassvirales, a new order of highly abundant and diverse bacterial viruses.</title>
        <authorList>
            <person name="Shkoporov A.N."/>
            <person name="Stockdale S.R."/>
            <person name="Guerin E."/>
            <person name="Ross R.P."/>
            <person name="Hill C."/>
        </authorList>
    </citation>
    <scope>NUCLEOTIDE SEQUENCE [LARGE SCALE GENOMIC DNA]</scope>
</reference>
<dbReference type="GO" id="GO:0006260">
    <property type="term" value="P:DNA replication"/>
    <property type="evidence" value="ECO:0007669"/>
    <property type="project" value="InterPro"/>
</dbReference>
<proteinExistence type="predicted"/>
<dbReference type="RefSeq" id="YP_010111172.1">
    <property type="nucleotide sequence ID" value="NC_055878.1"/>
</dbReference>
<accession>A0A7M1RXX6</accession>
<dbReference type="InterPro" id="IPR034154">
    <property type="entry name" value="TOPRIM_DnaG/twinkle"/>
</dbReference>
<protein>
    <submittedName>
        <fullName evidence="1">DNA primase</fullName>
    </submittedName>
</protein>
<dbReference type="CDD" id="cd01029">
    <property type="entry name" value="TOPRIM_primases"/>
    <property type="match status" value="1"/>
</dbReference>
<sequence length="345" mass="39859">MAVARGKVVDVKEEVLSKVSEEDIMYFYLGIVHLPTVICSPLRKDTNPSLGLHYNKNGHICFKDFATGESGSLYYLLMKMYNISYKELFENILANLTDSAEPVTHVLPVIPNSTHRKSSRKSPVVDIQVAIRPWRSWDREYWSSYGITKKFLELGKVFPISHVFLIKEDETYVTIPADKHAYVYVEEKDNKISLKIYQPFSKTYKWINKHTADVWDLWQQLPLTGDNLIITSSRKDALCIWCNTGIPACSLQAESYLPKESVINELKSRFKRIFILYDNDFGKPVNHGREYGKTLANAFGLPQIELPERLGAKDSSDLYQRHGREVLRDTIFKLIKYEQDQTCPF</sequence>
<dbReference type="Proteomes" id="UP000594030">
    <property type="component" value="Segment"/>
</dbReference>
<dbReference type="EMBL" id="MT774385">
    <property type="protein sequence ID" value="QOR59014.1"/>
    <property type="molecule type" value="Genomic_DNA"/>
</dbReference>
<evidence type="ECO:0000313" key="2">
    <source>
        <dbReference type="Proteomes" id="UP000594030"/>
    </source>
</evidence>
<dbReference type="GO" id="GO:0008270">
    <property type="term" value="F:zinc ion binding"/>
    <property type="evidence" value="ECO:0007669"/>
    <property type="project" value="InterPro"/>
</dbReference>
<name>A0A7M1RXX6_9CAUD</name>
<dbReference type="InterPro" id="IPR036977">
    <property type="entry name" value="DNA_primase_Znf_CHC2"/>
</dbReference>
<evidence type="ECO:0000313" key="1">
    <source>
        <dbReference type="EMBL" id="QOR59014.1"/>
    </source>
</evidence>
<dbReference type="KEGG" id="vg:65129506"/>
<dbReference type="GO" id="GO:0003677">
    <property type="term" value="F:DNA binding"/>
    <property type="evidence" value="ECO:0007669"/>
    <property type="project" value="InterPro"/>
</dbReference>
<dbReference type="Gene3D" id="3.40.1360.10">
    <property type="match status" value="1"/>
</dbReference>
<dbReference type="GeneID" id="65129506"/>
<dbReference type="SUPFAM" id="SSF57783">
    <property type="entry name" value="Zinc beta-ribbon"/>
    <property type="match status" value="1"/>
</dbReference>
<organism evidence="1 2">
    <name type="scientific">uncultured phage cr108_1</name>
    <dbReference type="NCBI Taxonomy" id="2772069"/>
    <lineage>
        <taxon>Viruses</taxon>
        <taxon>Duplodnaviria</taxon>
        <taxon>Heunggongvirae</taxon>
        <taxon>Uroviricota</taxon>
        <taxon>Caudoviricetes</taxon>
        <taxon>Crassvirales</taxon>
        <taxon>Steigviridae</taxon>
        <taxon>Asinivirinae</taxon>
        <taxon>Pipoluvirus</taxon>
        <taxon>Pipoluvirus rarus</taxon>
    </lineage>
</organism>
<keyword evidence="2" id="KW-1185">Reference proteome</keyword>
<dbReference type="Gene3D" id="3.90.580.10">
    <property type="entry name" value="Zinc finger, CHC2-type domain"/>
    <property type="match status" value="1"/>
</dbReference>